<reference evidence="1 2" key="1">
    <citation type="submission" date="2018-06" db="EMBL/GenBank/DDBJ databases">
        <authorList>
            <consortium name="Pathogen Informatics"/>
            <person name="Doyle S."/>
        </authorList>
    </citation>
    <scope>NUCLEOTIDE SEQUENCE [LARGE SCALE GENOMIC DNA]</scope>
    <source>
        <strain evidence="1 2">NCTC1542</strain>
    </source>
</reference>
<accession>A0A378V245</accession>
<evidence type="ECO:0000313" key="2">
    <source>
        <dbReference type="Proteomes" id="UP000255389"/>
    </source>
</evidence>
<gene>
    <name evidence="1" type="ORF">NCTC1542_05344</name>
</gene>
<organism evidence="1 2">
    <name type="scientific">Mycolicibacterium fortuitum</name>
    <name type="common">Mycobacterium fortuitum</name>
    <dbReference type="NCBI Taxonomy" id="1766"/>
    <lineage>
        <taxon>Bacteria</taxon>
        <taxon>Bacillati</taxon>
        <taxon>Actinomycetota</taxon>
        <taxon>Actinomycetes</taxon>
        <taxon>Mycobacteriales</taxon>
        <taxon>Mycobacteriaceae</taxon>
        <taxon>Mycolicibacterium</taxon>
    </lineage>
</organism>
<proteinExistence type="predicted"/>
<dbReference type="Proteomes" id="UP000255389">
    <property type="component" value="Unassembled WGS sequence"/>
</dbReference>
<protein>
    <submittedName>
        <fullName evidence="1">Uncharacterized protein</fullName>
    </submittedName>
</protein>
<sequence>MRLFFGPALAAGALNRLPGNTSGGASARARQARRGCVVHPGEQHKVVAEHGHAVTVAARCHRPQRFSGRDTAEPFGSAVRSMIDTAFSTRTFRCQPGRPVPNGGSAAVKKSWHASTAGCSSGMLPALTSPRIFEVSMSGSRAVAGSGKSGRQDPHTHPARCRRFARDGAAKPRDHISPTTRTGKLIRAICRPFVGRRVSCPPDVGPAELAGVFETHLGRDPVDRQCGISDEPRRLFAAETVT</sequence>
<dbReference type="EMBL" id="UGQY01000004">
    <property type="protein sequence ID" value="SUA03857.1"/>
    <property type="molecule type" value="Genomic_DNA"/>
</dbReference>
<evidence type="ECO:0000313" key="1">
    <source>
        <dbReference type="EMBL" id="SUA03857.1"/>
    </source>
</evidence>
<dbReference type="AlphaFoldDB" id="A0A378V245"/>
<name>A0A378V245_MYCFO</name>